<name>A0A4C2EF64_9EURY</name>
<evidence type="ECO:0000256" key="3">
    <source>
        <dbReference type="ARBA" id="ARBA00012438"/>
    </source>
</evidence>
<keyword evidence="6" id="KW-0547">Nucleotide-binding</keyword>
<dbReference type="GO" id="GO:0005524">
    <property type="term" value="F:ATP binding"/>
    <property type="evidence" value="ECO:0007669"/>
    <property type="project" value="UniProtKB-KW"/>
</dbReference>
<comment type="subcellular location">
    <subcellularLocation>
        <location evidence="2">Membrane</location>
        <topology evidence="2">Multi-pass membrane protein</topology>
    </subcellularLocation>
</comment>
<reference evidence="16 17" key="1">
    <citation type="submission" date="2019-02" db="EMBL/GenBank/DDBJ databases">
        <title>Haloarcula mannanilyticum sp. nov., a mannan degrading haloarchaeon isolated from commercial salt.</title>
        <authorList>
            <person name="Enomoto S."/>
            <person name="Shimane Y."/>
            <person name="Kamekura M."/>
            <person name="Ito T."/>
            <person name="Moriya O."/>
            <person name="Ihara K."/>
            <person name="Takahashi-Ando N."/>
            <person name="Fukushima Y."/>
            <person name="Yoshida Y."/>
            <person name="Usama R."/>
            <person name="Takai K."/>
            <person name="Minegishi H."/>
        </authorList>
    </citation>
    <scope>NUCLEOTIDE SEQUENCE [LARGE SCALE GENOMIC DNA]</scope>
    <source>
        <strain evidence="16 17">MD130-1</strain>
    </source>
</reference>
<dbReference type="InterPro" id="IPR000014">
    <property type="entry name" value="PAS"/>
</dbReference>
<dbReference type="InterPro" id="IPR011006">
    <property type="entry name" value="CheY-like_superfamily"/>
</dbReference>
<keyword evidence="17" id="KW-1185">Reference proteome</keyword>
<dbReference type="EMBL" id="BIXZ01000001">
    <property type="protein sequence ID" value="GCF12982.1"/>
    <property type="molecule type" value="Genomic_DNA"/>
</dbReference>
<dbReference type="PANTHER" id="PTHR42878:SF7">
    <property type="entry name" value="SENSOR HISTIDINE KINASE GLRK"/>
    <property type="match status" value="1"/>
</dbReference>
<dbReference type="SMART" id="SM00448">
    <property type="entry name" value="REC"/>
    <property type="match status" value="1"/>
</dbReference>
<dbReference type="Proteomes" id="UP000304382">
    <property type="component" value="Unassembled WGS sequence"/>
</dbReference>
<dbReference type="InterPro" id="IPR001789">
    <property type="entry name" value="Sig_transdc_resp-reg_receiver"/>
</dbReference>
<keyword evidence="8" id="KW-0067">ATP-binding</keyword>
<dbReference type="GO" id="GO:0004673">
    <property type="term" value="F:protein histidine kinase activity"/>
    <property type="evidence" value="ECO:0007669"/>
    <property type="project" value="UniProtKB-EC"/>
</dbReference>
<organism evidence="16 17">
    <name type="scientific">Haloarcula mannanilytica</name>
    <dbReference type="NCBI Taxonomy" id="2509225"/>
    <lineage>
        <taxon>Archaea</taxon>
        <taxon>Methanobacteriati</taxon>
        <taxon>Methanobacteriota</taxon>
        <taxon>Stenosarchaea group</taxon>
        <taxon>Halobacteria</taxon>
        <taxon>Halobacteriales</taxon>
        <taxon>Haloarculaceae</taxon>
        <taxon>Haloarcula</taxon>
    </lineage>
</organism>
<dbReference type="SUPFAM" id="SSF55874">
    <property type="entry name" value="ATPase domain of HSP90 chaperone/DNA topoisomerase II/histidine kinase"/>
    <property type="match status" value="1"/>
</dbReference>
<dbReference type="GO" id="GO:0030295">
    <property type="term" value="F:protein kinase activator activity"/>
    <property type="evidence" value="ECO:0007669"/>
    <property type="project" value="TreeGrafter"/>
</dbReference>
<keyword evidence="9" id="KW-1133">Transmembrane helix</keyword>
<dbReference type="SUPFAM" id="SSF55785">
    <property type="entry name" value="PYP-like sensor domain (PAS domain)"/>
    <property type="match status" value="1"/>
</dbReference>
<dbReference type="PANTHER" id="PTHR42878">
    <property type="entry name" value="TWO-COMPONENT HISTIDINE KINASE"/>
    <property type="match status" value="1"/>
</dbReference>
<keyword evidence="7" id="KW-0418">Kinase</keyword>
<evidence type="ECO:0000256" key="11">
    <source>
        <dbReference type="ARBA" id="ARBA00023136"/>
    </source>
</evidence>
<dbReference type="PROSITE" id="PS50110">
    <property type="entry name" value="RESPONSE_REGULATORY"/>
    <property type="match status" value="1"/>
</dbReference>
<dbReference type="SMART" id="SM00091">
    <property type="entry name" value="PAS"/>
    <property type="match status" value="1"/>
</dbReference>
<evidence type="ECO:0000256" key="6">
    <source>
        <dbReference type="ARBA" id="ARBA00022741"/>
    </source>
</evidence>
<sequence>MATADGGSLRILLVDQSGALERRLEDALAADGFDSETVESGCDCLRRIRSGDIDGIISEYSLPALDGIQLLTSVRVSHPVLPFILLPDTDSASVAGDAIAAGVSGYAPKHADPDVVISRLRRSLQQARNKSDDESQHRYRHMIEMSPAPINLFDATGESIWCNEAVVELLDLDGPEALIGEQIFDFIHPDDRSQARAELDAVIENKESVGPTRMKLQTADGEVRYVQVSTAVGEFRGSDIGQAIIVDVTEREERDQQLQVLERWLRHNIRNEVSAIYGLADNIKRGNVADVKAAADRIRDHATRLSTQADRERQVIELLSNPPDPVPTDLTALVEQRVAECRTAYPNADIQMTMADPITVTAIPTVGEAITELIQNAIKHNDTDSPTVHVTVTENNQGRGVVRVTDNGPSIPKQDCDDLLIDHDASPVNHGTGLGLIFVSWVVRLSDGTITIEEADPRGSTVSLEF</sequence>
<evidence type="ECO:0000313" key="17">
    <source>
        <dbReference type="Proteomes" id="UP000304382"/>
    </source>
</evidence>
<dbReference type="SUPFAM" id="SSF52172">
    <property type="entry name" value="CheY-like"/>
    <property type="match status" value="1"/>
</dbReference>
<feature type="domain" description="PAS" evidence="15">
    <location>
        <begin position="135"/>
        <end position="206"/>
    </location>
</feature>
<comment type="caution">
    <text evidence="16">The sequence shown here is derived from an EMBL/GenBank/DDBJ whole genome shotgun (WGS) entry which is preliminary data.</text>
</comment>
<evidence type="ECO:0000256" key="12">
    <source>
        <dbReference type="PROSITE-ProRule" id="PRU00169"/>
    </source>
</evidence>
<dbReference type="PROSITE" id="PS50112">
    <property type="entry name" value="PAS"/>
    <property type="match status" value="1"/>
</dbReference>
<keyword evidence="10" id="KW-0902">Two-component regulatory system</keyword>
<dbReference type="InterPro" id="IPR036890">
    <property type="entry name" value="HATPase_C_sf"/>
</dbReference>
<dbReference type="GO" id="GO:0006355">
    <property type="term" value="P:regulation of DNA-templated transcription"/>
    <property type="evidence" value="ECO:0007669"/>
    <property type="project" value="InterPro"/>
</dbReference>
<evidence type="ECO:0000313" key="16">
    <source>
        <dbReference type="EMBL" id="GCF12982.1"/>
    </source>
</evidence>
<evidence type="ECO:0000256" key="5">
    <source>
        <dbReference type="ARBA" id="ARBA00022692"/>
    </source>
</evidence>
<protein>
    <recommendedName>
        <fullName evidence="3">histidine kinase</fullName>
        <ecNumber evidence="3">2.7.13.3</ecNumber>
    </recommendedName>
</protein>
<dbReference type="GO" id="GO:0007234">
    <property type="term" value="P:osmosensory signaling via phosphorelay pathway"/>
    <property type="evidence" value="ECO:0007669"/>
    <property type="project" value="TreeGrafter"/>
</dbReference>
<keyword evidence="11" id="KW-0472">Membrane</keyword>
<dbReference type="GO" id="GO:0016020">
    <property type="term" value="C:membrane"/>
    <property type="evidence" value="ECO:0007669"/>
    <property type="project" value="UniProtKB-SubCell"/>
</dbReference>
<dbReference type="Gene3D" id="3.40.50.2300">
    <property type="match status" value="1"/>
</dbReference>
<dbReference type="Gene3D" id="3.30.565.10">
    <property type="entry name" value="Histidine kinase-like ATPase, C-terminal domain"/>
    <property type="match status" value="1"/>
</dbReference>
<evidence type="ECO:0000256" key="9">
    <source>
        <dbReference type="ARBA" id="ARBA00022989"/>
    </source>
</evidence>
<dbReference type="NCBIfam" id="TIGR00229">
    <property type="entry name" value="sensory_box"/>
    <property type="match status" value="1"/>
</dbReference>
<keyword evidence="4" id="KW-0808">Transferase</keyword>
<dbReference type="InterPro" id="IPR003594">
    <property type="entry name" value="HATPase_dom"/>
</dbReference>
<dbReference type="CDD" id="cd00130">
    <property type="entry name" value="PAS"/>
    <property type="match status" value="1"/>
</dbReference>
<evidence type="ECO:0000256" key="8">
    <source>
        <dbReference type="ARBA" id="ARBA00022840"/>
    </source>
</evidence>
<dbReference type="GO" id="GO:0000156">
    <property type="term" value="F:phosphorelay response regulator activity"/>
    <property type="evidence" value="ECO:0007669"/>
    <property type="project" value="TreeGrafter"/>
</dbReference>
<dbReference type="PROSITE" id="PS50109">
    <property type="entry name" value="HIS_KIN"/>
    <property type="match status" value="1"/>
</dbReference>
<dbReference type="InterPro" id="IPR005467">
    <property type="entry name" value="His_kinase_dom"/>
</dbReference>
<dbReference type="RefSeq" id="WP_137682625.1">
    <property type="nucleotide sequence ID" value="NZ_BIXZ01000001.1"/>
</dbReference>
<dbReference type="InterPro" id="IPR013767">
    <property type="entry name" value="PAS_fold"/>
</dbReference>
<evidence type="ECO:0000256" key="4">
    <source>
        <dbReference type="ARBA" id="ARBA00022679"/>
    </source>
</evidence>
<comment type="caution">
    <text evidence="12">Lacks conserved residue(s) required for the propagation of feature annotation.</text>
</comment>
<evidence type="ECO:0000259" key="15">
    <source>
        <dbReference type="PROSITE" id="PS50112"/>
    </source>
</evidence>
<evidence type="ECO:0000256" key="2">
    <source>
        <dbReference type="ARBA" id="ARBA00004141"/>
    </source>
</evidence>
<feature type="domain" description="Histidine kinase" evidence="13">
    <location>
        <begin position="264"/>
        <end position="466"/>
    </location>
</feature>
<proteinExistence type="predicted"/>
<evidence type="ECO:0000256" key="1">
    <source>
        <dbReference type="ARBA" id="ARBA00000085"/>
    </source>
</evidence>
<dbReference type="Pfam" id="PF00989">
    <property type="entry name" value="PAS"/>
    <property type="match status" value="1"/>
</dbReference>
<dbReference type="InterPro" id="IPR035965">
    <property type="entry name" value="PAS-like_dom_sf"/>
</dbReference>
<dbReference type="InterPro" id="IPR050351">
    <property type="entry name" value="BphY/WalK/GraS-like"/>
</dbReference>
<accession>A0A4C2EF64</accession>
<comment type="catalytic activity">
    <reaction evidence="1">
        <text>ATP + protein L-histidine = ADP + protein N-phospho-L-histidine.</text>
        <dbReference type="EC" id="2.7.13.3"/>
    </reaction>
</comment>
<evidence type="ECO:0000256" key="7">
    <source>
        <dbReference type="ARBA" id="ARBA00022777"/>
    </source>
</evidence>
<dbReference type="AlphaFoldDB" id="A0A4C2EF64"/>
<keyword evidence="5" id="KW-0812">Transmembrane</keyword>
<dbReference type="Pfam" id="PF02518">
    <property type="entry name" value="HATPase_c"/>
    <property type="match status" value="1"/>
</dbReference>
<dbReference type="SMART" id="SM00387">
    <property type="entry name" value="HATPase_c"/>
    <property type="match status" value="1"/>
</dbReference>
<dbReference type="OrthoDB" id="230688at2157"/>
<dbReference type="Gene3D" id="3.30.450.20">
    <property type="entry name" value="PAS domain"/>
    <property type="match status" value="1"/>
</dbReference>
<dbReference type="Pfam" id="PF00072">
    <property type="entry name" value="Response_reg"/>
    <property type="match status" value="1"/>
</dbReference>
<evidence type="ECO:0000259" key="14">
    <source>
        <dbReference type="PROSITE" id="PS50110"/>
    </source>
</evidence>
<evidence type="ECO:0000259" key="13">
    <source>
        <dbReference type="PROSITE" id="PS50109"/>
    </source>
</evidence>
<dbReference type="EC" id="2.7.13.3" evidence="3"/>
<gene>
    <name evidence="16" type="ORF">Harman_09170</name>
</gene>
<evidence type="ECO:0000256" key="10">
    <source>
        <dbReference type="ARBA" id="ARBA00023012"/>
    </source>
</evidence>
<feature type="domain" description="Response regulatory" evidence="14">
    <location>
        <begin position="10"/>
        <end position="124"/>
    </location>
</feature>